<reference evidence="3" key="1">
    <citation type="submission" date="2013-12" db="EMBL/GenBank/DDBJ databases">
        <authorList>
            <person name="Genoscope - CEA"/>
        </authorList>
    </citation>
    <scope>NUCLEOTIDE SEQUENCE</scope>
    <source>
        <strain evidence="3">CBS 1993</strain>
    </source>
</reference>
<accession>W6MF32</accession>
<name>W6MF32_9ASCO</name>
<feature type="coiled-coil region" evidence="1">
    <location>
        <begin position="768"/>
        <end position="809"/>
    </location>
</feature>
<protein>
    <submittedName>
        <fullName evidence="3">Uncharacterized protein</fullName>
    </submittedName>
</protein>
<evidence type="ECO:0000313" key="3">
    <source>
        <dbReference type="EMBL" id="CDK24184.1"/>
    </source>
</evidence>
<dbReference type="STRING" id="1382522.W6MF32"/>
<evidence type="ECO:0000256" key="2">
    <source>
        <dbReference type="SAM" id="MobiDB-lite"/>
    </source>
</evidence>
<dbReference type="Proteomes" id="UP000019384">
    <property type="component" value="Unassembled WGS sequence"/>
</dbReference>
<dbReference type="OrthoDB" id="5367584at2759"/>
<dbReference type="AlphaFoldDB" id="W6MF32"/>
<dbReference type="PANTHER" id="PTHR45615:SF80">
    <property type="entry name" value="GRIP DOMAIN-CONTAINING PROTEIN"/>
    <property type="match status" value="1"/>
</dbReference>
<dbReference type="EMBL" id="HG793125">
    <property type="protein sequence ID" value="CDK24184.1"/>
    <property type="molecule type" value="Genomic_DNA"/>
</dbReference>
<dbReference type="PANTHER" id="PTHR45615">
    <property type="entry name" value="MYOSIN HEAVY CHAIN, NON-MUSCLE"/>
    <property type="match status" value="1"/>
</dbReference>
<feature type="region of interest" description="Disordered" evidence="2">
    <location>
        <begin position="1"/>
        <end position="31"/>
    </location>
</feature>
<reference evidence="3" key="2">
    <citation type="submission" date="2014-02" db="EMBL/GenBank/DDBJ databases">
        <title>Complete DNA sequence of /Kuraishia capsulata/ illustrates novel genomic features among budding yeasts (/Saccharomycotina/).</title>
        <authorList>
            <person name="Morales L."/>
            <person name="Noel B."/>
            <person name="Porcel B."/>
            <person name="Marcet-Houben M."/>
            <person name="Hullo M-F."/>
            <person name="Sacerdot C."/>
            <person name="Tekaia F."/>
            <person name="Leh-Louis V."/>
            <person name="Despons L."/>
            <person name="Khanna V."/>
            <person name="Aury J-M."/>
            <person name="Barbe V."/>
            <person name="Couloux A."/>
            <person name="Labadie K."/>
            <person name="Pelletier E."/>
            <person name="Souciet J-L."/>
            <person name="Boekhout T."/>
            <person name="Gabaldon T."/>
            <person name="Wincker P."/>
            <person name="Dujon B."/>
        </authorList>
    </citation>
    <scope>NUCLEOTIDE SEQUENCE</scope>
    <source>
        <strain evidence="3">CBS 1993</strain>
    </source>
</reference>
<evidence type="ECO:0000256" key="1">
    <source>
        <dbReference type="SAM" id="Coils"/>
    </source>
</evidence>
<proteinExistence type="predicted"/>
<feature type="coiled-coil region" evidence="1">
    <location>
        <begin position="334"/>
        <end position="532"/>
    </location>
</feature>
<keyword evidence="4" id="KW-1185">Reference proteome</keyword>
<feature type="region of interest" description="Disordered" evidence="2">
    <location>
        <begin position="184"/>
        <end position="254"/>
    </location>
</feature>
<dbReference type="HOGENOM" id="CLU_345137_0_0_1"/>
<feature type="compositionally biased region" description="Basic and acidic residues" evidence="2">
    <location>
        <begin position="196"/>
        <end position="211"/>
    </location>
</feature>
<gene>
    <name evidence="3" type="ORF">KUCA_T00000144001</name>
</gene>
<organism evidence="3 4">
    <name type="scientific">Kuraishia capsulata CBS 1993</name>
    <dbReference type="NCBI Taxonomy" id="1382522"/>
    <lineage>
        <taxon>Eukaryota</taxon>
        <taxon>Fungi</taxon>
        <taxon>Dikarya</taxon>
        <taxon>Ascomycota</taxon>
        <taxon>Saccharomycotina</taxon>
        <taxon>Pichiomycetes</taxon>
        <taxon>Pichiales</taxon>
        <taxon>Pichiaceae</taxon>
        <taxon>Kuraishia</taxon>
    </lineage>
</organism>
<dbReference type="Pfam" id="PF12709">
    <property type="entry name" value="Fungal_TACC"/>
    <property type="match status" value="1"/>
</dbReference>
<dbReference type="GeneID" id="34517589"/>
<feature type="coiled-coil region" evidence="1">
    <location>
        <begin position="716"/>
        <end position="743"/>
    </location>
</feature>
<evidence type="ECO:0000313" key="4">
    <source>
        <dbReference type="Proteomes" id="UP000019384"/>
    </source>
</evidence>
<feature type="compositionally biased region" description="Acidic residues" evidence="2">
    <location>
        <begin position="229"/>
        <end position="243"/>
    </location>
</feature>
<sequence>MEFSGERSFVAAADPIEKAESFSPAREQQTNHASLDAENIGMGSELKKIPHGISLKHNSRKSYSPIRSNAAPFVRAPLTCSRTDIVNLQNMSPLRATKLNLSPDRTVAGENMGDFINQNQLKRSSAGFDTSESKKTHIEEPETLDDDFMAEAAMSPIKFDSKLDVTVEFREKLEIELLQTPSRPTEAVAVSPSSDQHTRILEEESMVKDVKTSPLDKVSRCSNEGFEQSSDESEEQSEDEEFGDVLHSTANRSVEDALRMAESDDEETDMNENNANVNEADEIKPVLGYTRFESPNELWESINATEEINLEALPDLSRDMVSKSFIEEIRSNFMTELNNLEESSRKNAHELQEAQVHIKSLDDDIAALELQKQELREKNSSYLIQIGVIEAKVSALETSYTSERHTNAKLEKQLDTYKRRYQQVFAAFKDTTDVHNGVVDKLDATLKQKDDLLEQVASLEKALGSVSDNLRSLQEQHAELSKAEQSLRADLDISNAQQLQAQAEQQLAEKSLQETREQLSAKVEELVLVEKDHALIEKTLHHTEEQLEVTNSEIAKLYEVNREQLTTIEYQETEAARLTSLLDASSSSKAALEQEIDSLKQTVEKLQNEKDSSSNSIIETLSAKIEKYEVERFSLEETCLDLGKKLEEVEEEKIQLQNSVEELKNQLEEANSSKTNLDSAYSALLSEQEANQEASTSLSLEVKNLKGVVSEQAKSITSLNVEINTLKNQALDHETELESSLEALAQDLYVQYSEKHEKKVEILRKGYETKWSGKLKKSEQENEKLQNAIESLKKQLATEKAEKETLMKVYEECMDQKDA</sequence>
<dbReference type="InterPro" id="IPR024312">
    <property type="entry name" value="TACC_fungi"/>
</dbReference>
<dbReference type="RefSeq" id="XP_022456201.1">
    <property type="nucleotide sequence ID" value="XM_022604654.1"/>
</dbReference>
<keyword evidence="1" id="KW-0175">Coiled coil</keyword>
<feature type="coiled-coil region" evidence="1">
    <location>
        <begin position="582"/>
        <end position="680"/>
    </location>
</feature>